<dbReference type="PANTHER" id="PTHR30273">
    <property type="entry name" value="PERIPLASMIC SIGNAL SENSOR AND SIGMA FACTOR ACTIVATOR FECR-RELATED"/>
    <property type="match status" value="1"/>
</dbReference>
<evidence type="ECO:0000256" key="1">
    <source>
        <dbReference type="SAM" id="Phobius"/>
    </source>
</evidence>
<protein>
    <submittedName>
        <fullName evidence="4">Fec operon regulator FecR</fullName>
    </submittedName>
</protein>
<accession>A0A4V6KSS5</accession>
<proteinExistence type="predicted"/>
<dbReference type="GeneID" id="78464288"/>
<dbReference type="STRING" id="1123265.GCA_000686625_01237"/>
<dbReference type="AlphaFoldDB" id="A0A4V6KSS5"/>
<dbReference type="Pfam" id="PF16344">
    <property type="entry name" value="FecR_C"/>
    <property type="match status" value="1"/>
</dbReference>
<keyword evidence="1" id="KW-0472">Membrane</keyword>
<feature type="transmembrane region" description="Helical" evidence="1">
    <location>
        <begin position="80"/>
        <end position="100"/>
    </location>
</feature>
<feature type="domain" description="FecR protein" evidence="2">
    <location>
        <begin position="118"/>
        <end position="212"/>
    </location>
</feature>
<dbReference type="Proteomes" id="UP000308196">
    <property type="component" value="Chromosome"/>
</dbReference>
<organism evidence="4 5">
    <name type="scientific">Sphingobacterium thalpophilum</name>
    <dbReference type="NCBI Taxonomy" id="259"/>
    <lineage>
        <taxon>Bacteria</taxon>
        <taxon>Pseudomonadati</taxon>
        <taxon>Bacteroidota</taxon>
        <taxon>Sphingobacteriia</taxon>
        <taxon>Sphingobacteriales</taxon>
        <taxon>Sphingobacteriaceae</taxon>
        <taxon>Sphingobacterium</taxon>
    </lineage>
</organism>
<dbReference type="RefSeq" id="WP_028068797.1">
    <property type="nucleotide sequence ID" value="NZ_LR590484.1"/>
</dbReference>
<evidence type="ECO:0000259" key="3">
    <source>
        <dbReference type="Pfam" id="PF16344"/>
    </source>
</evidence>
<dbReference type="PANTHER" id="PTHR30273:SF2">
    <property type="entry name" value="PROTEIN FECR"/>
    <property type="match status" value="1"/>
</dbReference>
<evidence type="ECO:0000313" key="4">
    <source>
        <dbReference type="EMBL" id="VTR48078.1"/>
    </source>
</evidence>
<dbReference type="InterPro" id="IPR032508">
    <property type="entry name" value="FecR_C"/>
</dbReference>
<dbReference type="InterPro" id="IPR012373">
    <property type="entry name" value="Ferrdict_sens_TM"/>
</dbReference>
<dbReference type="Pfam" id="PF04773">
    <property type="entry name" value="FecR"/>
    <property type="match status" value="1"/>
</dbReference>
<reference evidence="4 5" key="1">
    <citation type="submission" date="2019-05" db="EMBL/GenBank/DDBJ databases">
        <authorList>
            <consortium name="Pathogen Informatics"/>
        </authorList>
    </citation>
    <scope>NUCLEOTIDE SEQUENCE [LARGE SCALE GENOMIC DNA]</scope>
    <source>
        <strain evidence="4 5">NCTC11429</strain>
    </source>
</reference>
<keyword evidence="1" id="KW-1133">Transmembrane helix</keyword>
<dbReference type="EMBL" id="LR590484">
    <property type="protein sequence ID" value="VTR48078.1"/>
    <property type="molecule type" value="Genomic_DNA"/>
</dbReference>
<dbReference type="Gene3D" id="2.60.120.1440">
    <property type="match status" value="1"/>
</dbReference>
<evidence type="ECO:0000259" key="2">
    <source>
        <dbReference type="Pfam" id="PF04773"/>
    </source>
</evidence>
<dbReference type="KEGG" id="stha:NCTC11429_03627"/>
<dbReference type="InterPro" id="IPR006860">
    <property type="entry name" value="FecR"/>
</dbReference>
<evidence type="ECO:0000313" key="5">
    <source>
        <dbReference type="Proteomes" id="UP000308196"/>
    </source>
</evidence>
<sequence length="338" mass="38549">MERFRRGQATPAEKKALLHYLETESRDIQIELVAEVLVDIWADEPTEREETIETTREFDAILDKIPDAPKKRNQVPVFKLLSYAAAILLVCAVTLSWFHLQQPAKQKTAPVISWSSKTTADGQKVKIRLSDSTIIYLAAGSTLRWPDRFEKGQKREVILAGEAFFEVKRDTTSPFIVRTGKISTQVLGTSFNIYAYPNDKSQVISVRSGKVRILEGAQSDEKKLADLTAGMRLTYQQQTMQFSVEKDQDPAVFNSWIDNRLDFKNASLDEVMTKLGRYYNIRFDSRGACQPDSYRINARFENLPIANIMEQLKLMSGGKLHYRINGEHSITIWREGCS</sequence>
<feature type="domain" description="Protein FecR C-terminal" evidence="3">
    <location>
        <begin position="261"/>
        <end position="328"/>
    </location>
</feature>
<dbReference type="GO" id="GO:0016989">
    <property type="term" value="F:sigma factor antagonist activity"/>
    <property type="evidence" value="ECO:0007669"/>
    <property type="project" value="TreeGrafter"/>
</dbReference>
<keyword evidence="1" id="KW-0812">Transmembrane</keyword>
<gene>
    <name evidence="4" type="ORF">NCTC11429_03627</name>
</gene>
<dbReference type="PIRSF" id="PIRSF018266">
    <property type="entry name" value="FecR"/>
    <property type="match status" value="1"/>
</dbReference>
<name>A0A4V6KSS5_9SPHI</name>
<dbReference type="Gene3D" id="3.55.50.30">
    <property type="match status" value="1"/>
</dbReference>